<dbReference type="Proteomes" id="UP000297595">
    <property type="component" value="Unassembled WGS sequence"/>
</dbReference>
<evidence type="ECO:0000313" key="1">
    <source>
        <dbReference type="EMBL" id="TGJ62990.1"/>
    </source>
</evidence>
<dbReference type="EMBL" id="SOZJ01000008">
    <property type="protein sequence ID" value="TGJ62990.1"/>
    <property type="molecule type" value="Genomic_DNA"/>
</dbReference>
<dbReference type="AlphaFoldDB" id="A0A7C8P4T6"/>
<name>A0A7C8P4T6_ORBOL</name>
<protein>
    <submittedName>
        <fullName evidence="1">Uncharacterized protein</fullName>
    </submittedName>
</protein>
<comment type="caution">
    <text evidence="1">The sequence shown here is derived from an EMBL/GenBank/DDBJ whole genome shotgun (WGS) entry which is preliminary data.</text>
</comment>
<sequence>MFYLKALFFPNGYCVSTGNCQFCEASSSGAYIFLFVIPPEGMCDFFAAGPPTSFSHTYLSLSVASCSRILRQNFLCCLSAAFFTFLSGLVAVLGVKNQTNLQELL</sequence>
<evidence type="ECO:0000313" key="2">
    <source>
        <dbReference type="Proteomes" id="UP000297595"/>
    </source>
</evidence>
<proteinExistence type="predicted"/>
<organism evidence="1 2">
    <name type="scientific">Orbilia oligospora</name>
    <name type="common">Nematode-trapping fungus</name>
    <name type="synonym">Arthrobotrys oligospora</name>
    <dbReference type="NCBI Taxonomy" id="2813651"/>
    <lineage>
        <taxon>Eukaryota</taxon>
        <taxon>Fungi</taxon>
        <taxon>Dikarya</taxon>
        <taxon>Ascomycota</taxon>
        <taxon>Pezizomycotina</taxon>
        <taxon>Orbiliomycetes</taxon>
        <taxon>Orbiliales</taxon>
        <taxon>Orbiliaceae</taxon>
        <taxon>Orbilia</taxon>
    </lineage>
</organism>
<gene>
    <name evidence="1" type="ORF">EYR41_010940</name>
</gene>
<reference evidence="1 2" key="1">
    <citation type="submission" date="2019-03" db="EMBL/GenBank/DDBJ databases">
        <title>Nematode-trapping fungi genome.</title>
        <authorList>
            <person name="Vidal-Diez De Ulzurrun G."/>
        </authorList>
    </citation>
    <scope>NUCLEOTIDE SEQUENCE [LARGE SCALE GENOMIC DNA]</scope>
    <source>
        <strain evidence="1 2">TWF154</strain>
    </source>
</reference>
<accession>A0A7C8P4T6</accession>